<dbReference type="EMBL" id="CP000891">
    <property type="protein sequence ID" value="ABX48900.1"/>
    <property type="molecule type" value="Genomic_DNA"/>
</dbReference>
<gene>
    <name evidence="2" type="ordered locus">Sbal195_1728</name>
</gene>
<evidence type="ECO:0000313" key="2">
    <source>
        <dbReference type="EMBL" id="ABX48900.1"/>
    </source>
</evidence>
<keyword evidence="1" id="KW-1133">Transmembrane helix</keyword>
<protein>
    <submittedName>
        <fullName evidence="2">Uncharacterized protein</fullName>
    </submittedName>
</protein>
<keyword evidence="1" id="KW-0812">Transmembrane</keyword>
<evidence type="ECO:0000313" key="3">
    <source>
        <dbReference type="Proteomes" id="UP000000770"/>
    </source>
</evidence>
<feature type="transmembrane region" description="Helical" evidence="1">
    <location>
        <begin position="110"/>
        <end position="129"/>
    </location>
</feature>
<accession>A9KXG1</accession>
<evidence type="ECO:0000256" key="1">
    <source>
        <dbReference type="SAM" id="Phobius"/>
    </source>
</evidence>
<dbReference type="Proteomes" id="UP000000770">
    <property type="component" value="Chromosome"/>
</dbReference>
<feature type="transmembrane region" description="Helical" evidence="1">
    <location>
        <begin position="12"/>
        <end position="29"/>
    </location>
</feature>
<name>A9KXG1_SHEB9</name>
<dbReference type="KEGG" id="sbn:Sbal195_1728"/>
<dbReference type="AlphaFoldDB" id="A9KXG1"/>
<dbReference type="HOGENOM" id="CLU_1945749_0_0_6"/>
<feature type="transmembrane region" description="Helical" evidence="1">
    <location>
        <begin position="49"/>
        <end position="67"/>
    </location>
</feature>
<sequence length="149" mass="16355">MWQGAILNFLSILKYSLILFVIQTAVSTASTMLNDVDNLASRSPSNLLMYHYIPTILVSLLVLSFYAKTQRNWILLHLLAVFSLSELFGFAVVSILMGEFYVSPTWFIDLPIAALVIGLSAIIGSKVMALTKLPHNKSSNTDAASRTGS</sequence>
<feature type="transmembrane region" description="Helical" evidence="1">
    <location>
        <begin position="74"/>
        <end position="98"/>
    </location>
</feature>
<reference evidence="2 3" key="1">
    <citation type="submission" date="2007-11" db="EMBL/GenBank/DDBJ databases">
        <title>Complete sequence of chromosome of Shewanella baltica OS195.</title>
        <authorList>
            <consortium name="US DOE Joint Genome Institute"/>
            <person name="Copeland A."/>
            <person name="Lucas S."/>
            <person name="Lapidus A."/>
            <person name="Barry K."/>
            <person name="Glavina del Rio T."/>
            <person name="Dalin E."/>
            <person name="Tice H."/>
            <person name="Pitluck S."/>
            <person name="Chain P."/>
            <person name="Malfatti S."/>
            <person name="Shin M."/>
            <person name="Vergez L."/>
            <person name="Schmutz J."/>
            <person name="Larimer F."/>
            <person name="Land M."/>
            <person name="Hauser L."/>
            <person name="Kyrpides N."/>
            <person name="Kim E."/>
            <person name="Brettar I."/>
            <person name="Rodrigues J."/>
            <person name="Konstantinidis K."/>
            <person name="Klappenbach J."/>
            <person name="Hofle M."/>
            <person name="Tiedje J."/>
            <person name="Richardson P."/>
        </authorList>
    </citation>
    <scope>NUCLEOTIDE SEQUENCE [LARGE SCALE GENOMIC DNA]</scope>
    <source>
        <strain evidence="2 3">OS195</strain>
    </source>
</reference>
<keyword evidence="1" id="KW-0472">Membrane</keyword>
<organism evidence="2 3">
    <name type="scientific">Shewanella baltica (strain OS195)</name>
    <dbReference type="NCBI Taxonomy" id="399599"/>
    <lineage>
        <taxon>Bacteria</taxon>
        <taxon>Pseudomonadati</taxon>
        <taxon>Pseudomonadota</taxon>
        <taxon>Gammaproteobacteria</taxon>
        <taxon>Alteromonadales</taxon>
        <taxon>Shewanellaceae</taxon>
        <taxon>Shewanella</taxon>
    </lineage>
</organism>
<proteinExistence type="predicted"/>